<organism evidence="1 2">
    <name type="scientific">Meloidogyne enterolobii</name>
    <name type="common">Root-knot nematode worm</name>
    <name type="synonym">Meloidogyne mayaguensis</name>
    <dbReference type="NCBI Taxonomy" id="390850"/>
    <lineage>
        <taxon>Eukaryota</taxon>
        <taxon>Metazoa</taxon>
        <taxon>Ecdysozoa</taxon>
        <taxon>Nematoda</taxon>
        <taxon>Chromadorea</taxon>
        <taxon>Rhabditida</taxon>
        <taxon>Tylenchina</taxon>
        <taxon>Tylenchomorpha</taxon>
        <taxon>Tylenchoidea</taxon>
        <taxon>Meloidogynidae</taxon>
        <taxon>Meloidogyninae</taxon>
        <taxon>Meloidogyne</taxon>
    </lineage>
</organism>
<reference evidence="1" key="1">
    <citation type="submission" date="2023-11" db="EMBL/GenBank/DDBJ databases">
        <authorList>
            <person name="Poullet M."/>
        </authorList>
    </citation>
    <scope>NUCLEOTIDE SEQUENCE</scope>
    <source>
        <strain evidence="1">E1834</strain>
    </source>
</reference>
<keyword evidence="2" id="KW-1185">Reference proteome</keyword>
<accession>A0ACB1AD45</accession>
<comment type="caution">
    <text evidence="1">The sequence shown here is derived from an EMBL/GenBank/DDBJ whole genome shotgun (WGS) entry which is preliminary data.</text>
</comment>
<evidence type="ECO:0000313" key="1">
    <source>
        <dbReference type="EMBL" id="CAK5088946.1"/>
    </source>
</evidence>
<evidence type="ECO:0000313" key="2">
    <source>
        <dbReference type="Proteomes" id="UP001497535"/>
    </source>
</evidence>
<proteinExistence type="predicted"/>
<name>A0ACB1AD45_MELEN</name>
<sequence length="65" mass="7726">MIISSFNILAGSVYAYMQFFPVNEYIIYFGMFGWLFTNGFKPIIYLLLNKRIQNDVLKMFCFVSF</sequence>
<dbReference type="EMBL" id="CAVMJV010000075">
    <property type="protein sequence ID" value="CAK5088946.1"/>
    <property type="molecule type" value="Genomic_DNA"/>
</dbReference>
<protein>
    <submittedName>
        <fullName evidence="1">Uncharacterized protein</fullName>
    </submittedName>
</protein>
<gene>
    <name evidence="1" type="ORF">MENTE1834_LOCUS36640</name>
</gene>
<dbReference type="Proteomes" id="UP001497535">
    <property type="component" value="Unassembled WGS sequence"/>
</dbReference>